<dbReference type="Proteomes" id="UP000019442">
    <property type="component" value="Chromosome"/>
</dbReference>
<dbReference type="Pfam" id="PF00149">
    <property type="entry name" value="Metallophos"/>
    <property type="match status" value="1"/>
</dbReference>
<dbReference type="KEGG" id="hhc:M911_13335"/>
<reference evidence="7 8" key="1">
    <citation type="journal article" date="2014" name="J Genomics">
        <title>Draft Genome Sequence of the Extremely Halophilic Phototrophic Purple Sulfur Bacterium Halorhodospira halochloris.</title>
        <authorList>
            <person name="Singh K.S."/>
            <person name="Kirksey J."/>
            <person name="Hoff W.D."/>
            <person name="Deole R."/>
        </authorList>
    </citation>
    <scope>NUCLEOTIDE SEQUENCE [LARGE SCALE GENOMIC DNA]</scope>
    <source>
        <strain evidence="7 8">A</strain>
    </source>
</reference>
<accession>W8KJI7</accession>
<keyword evidence="2" id="KW-0997">Cell inner membrane</keyword>
<dbReference type="CDD" id="cd07398">
    <property type="entry name" value="MPP_YbbF-LpxH"/>
    <property type="match status" value="1"/>
</dbReference>
<sequence>MASIHCRSIFLSDVHLGTRQSRADYLLDFLESTECESLYLVGDIFDLWSMKRSVYWSTDHSAVIQCILDKAQAGTRVIYIPGNHDEALRAFVGTVFQGVSVQRQAEHVTADGRRFLVSHGDEFDTLVKHNRLAKALGDGAYKVLLRINQAYNAWRMRMGHSYWSLSGHVKTRVGKAREYIRRFEAAAAGRAAERNYDGYICGHIHKAGIERIDGVLYCNDGDWVEHCTALLEDFQGNIRLMHWSNHSREEALHRAPALTPTPLPQAGEGLKPAFLQSRASSGL</sequence>
<name>W8KJI7_9GAMM</name>
<dbReference type="InterPro" id="IPR004843">
    <property type="entry name" value="Calcineurin-like_PHP"/>
</dbReference>
<dbReference type="GO" id="GO:0016020">
    <property type="term" value="C:membrane"/>
    <property type="evidence" value="ECO:0007669"/>
    <property type="project" value="GOC"/>
</dbReference>
<reference evidence="8" key="2">
    <citation type="submission" date="2014-02" db="EMBL/GenBank/DDBJ databases">
        <title>Draft Genome Sequence of extremely halophilic bacteria Halorhodospira halochloris.</title>
        <authorList>
            <person name="Singh K.S."/>
        </authorList>
    </citation>
    <scope>NUCLEOTIDE SEQUENCE [LARGE SCALE GENOMIC DNA]</scope>
    <source>
        <strain evidence="8">A</strain>
    </source>
</reference>
<evidence type="ECO:0000259" key="6">
    <source>
        <dbReference type="Pfam" id="PF00149"/>
    </source>
</evidence>
<dbReference type="GO" id="GO:0046872">
    <property type="term" value="F:metal ion binding"/>
    <property type="evidence" value="ECO:0007669"/>
    <property type="project" value="UniProtKB-KW"/>
</dbReference>
<dbReference type="AlphaFoldDB" id="W8KJI7"/>
<evidence type="ECO:0000313" key="7">
    <source>
        <dbReference type="EMBL" id="AHK79969.1"/>
    </source>
</evidence>
<keyword evidence="5" id="KW-0464">Manganese</keyword>
<evidence type="ECO:0000256" key="1">
    <source>
        <dbReference type="ARBA" id="ARBA00022475"/>
    </source>
</evidence>
<feature type="domain" description="Calcineurin-like phosphoesterase" evidence="6">
    <location>
        <begin position="9"/>
        <end position="206"/>
    </location>
</feature>
<evidence type="ECO:0000256" key="3">
    <source>
        <dbReference type="ARBA" id="ARBA00022723"/>
    </source>
</evidence>
<keyword evidence="3" id="KW-0479">Metal-binding</keyword>
<keyword evidence="1" id="KW-1003">Cell membrane</keyword>
<dbReference type="SUPFAM" id="SSF56300">
    <property type="entry name" value="Metallo-dependent phosphatases"/>
    <property type="match status" value="1"/>
</dbReference>
<evidence type="ECO:0000256" key="2">
    <source>
        <dbReference type="ARBA" id="ARBA00022519"/>
    </source>
</evidence>
<keyword evidence="4" id="KW-0472">Membrane</keyword>
<dbReference type="InterPro" id="IPR043461">
    <property type="entry name" value="LpxH-like"/>
</dbReference>
<evidence type="ECO:0000256" key="5">
    <source>
        <dbReference type="ARBA" id="ARBA00023211"/>
    </source>
</evidence>
<dbReference type="GO" id="GO:0008758">
    <property type="term" value="F:UDP-2,3-diacylglucosamine hydrolase activity"/>
    <property type="evidence" value="ECO:0007669"/>
    <property type="project" value="TreeGrafter"/>
</dbReference>
<dbReference type="PATRIC" id="fig|1354791.3.peg.3155"/>
<dbReference type="PANTHER" id="PTHR34990:SF2">
    <property type="entry name" value="BLL8164 PROTEIN"/>
    <property type="match status" value="1"/>
</dbReference>
<dbReference type="PANTHER" id="PTHR34990">
    <property type="entry name" value="UDP-2,3-DIACYLGLUCOSAMINE HYDROLASE-RELATED"/>
    <property type="match status" value="1"/>
</dbReference>
<evidence type="ECO:0000256" key="4">
    <source>
        <dbReference type="ARBA" id="ARBA00023136"/>
    </source>
</evidence>
<dbReference type="InterPro" id="IPR029052">
    <property type="entry name" value="Metallo-depent_PP-like"/>
</dbReference>
<evidence type="ECO:0000313" key="8">
    <source>
        <dbReference type="Proteomes" id="UP000019442"/>
    </source>
</evidence>
<keyword evidence="8" id="KW-1185">Reference proteome</keyword>
<dbReference type="RefSeq" id="WP_025282484.1">
    <property type="nucleotide sequence ID" value="NZ_CP007268.1"/>
</dbReference>
<protein>
    <submittedName>
        <fullName evidence="7">Metallophosphoesterase</fullName>
    </submittedName>
</protein>
<proteinExistence type="predicted"/>
<dbReference type="EMBL" id="CP007268">
    <property type="protein sequence ID" value="AHK79969.1"/>
    <property type="molecule type" value="Genomic_DNA"/>
</dbReference>
<organism evidence="7 8">
    <name type="scientific">Ectothiorhodospira haloalkaliphila</name>
    <dbReference type="NCBI Taxonomy" id="421628"/>
    <lineage>
        <taxon>Bacteria</taxon>
        <taxon>Pseudomonadati</taxon>
        <taxon>Pseudomonadota</taxon>
        <taxon>Gammaproteobacteria</taxon>
        <taxon>Chromatiales</taxon>
        <taxon>Ectothiorhodospiraceae</taxon>
        <taxon>Ectothiorhodospira</taxon>
    </lineage>
</organism>
<dbReference type="Gene3D" id="3.60.21.10">
    <property type="match status" value="1"/>
</dbReference>
<dbReference type="OrthoDB" id="9802481at2"/>
<dbReference type="HOGENOM" id="CLU_061126_1_0_6"/>
<gene>
    <name evidence="7" type="ORF">M911_13335</name>
</gene>
<dbReference type="GO" id="GO:0009245">
    <property type="term" value="P:lipid A biosynthetic process"/>
    <property type="evidence" value="ECO:0007669"/>
    <property type="project" value="TreeGrafter"/>
</dbReference>